<comment type="caution">
    <text evidence="1">The sequence shown here is derived from an EMBL/GenBank/DDBJ whole genome shotgun (WGS) entry which is preliminary data.</text>
</comment>
<organism evidence="1 2">
    <name type="scientific">Gigaspora margarita</name>
    <dbReference type="NCBI Taxonomy" id="4874"/>
    <lineage>
        <taxon>Eukaryota</taxon>
        <taxon>Fungi</taxon>
        <taxon>Fungi incertae sedis</taxon>
        <taxon>Mucoromycota</taxon>
        <taxon>Glomeromycotina</taxon>
        <taxon>Glomeromycetes</taxon>
        <taxon>Diversisporales</taxon>
        <taxon>Gigasporaceae</taxon>
        <taxon>Gigaspora</taxon>
    </lineage>
</organism>
<dbReference type="Proteomes" id="UP000439903">
    <property type="component" value="Unassembled WGS sequence"/>
</dbReference>
<evidence type="ECO:0000313" key="2">
    <source>
        <dbReference type="Proteomes" id="UP000439903"/>
    </source>
</evidence>
<dbReference type="OrthoDB" id="2430447at2759"/>
<gene>
    <name evidence="1" type="ORF">F8M41_021192</name>
</gene>
<dbReference type="EMBL" id="WTPW01000610">
    <property type="protein sequence ID" value="KAF0495100.1"/>
    <property type="molecule type" value="Genomic_DNA"/>
</dbReference>
<name>A0A8H4AH79_GIGMA</name>
<protein>
    <submittedName>
        <fullName evidence="1">Uncharacterized protein</fullName>
    </submittedName>
</protein>
<evidence type="ECO:0000313" key="1">
    <source>
        <dbReference type="EMBL" id="KAF0495100.1"/>
    </source>
</evidence>
<sequence>MAKEEINQIRADQGRADPDELLIREERTVVINIDDDSVYNDDVTNDDVTNDDVANDDVANDDVANNDLPYEAPPIISSSNMQIMLSSGRDAISTFRMWAVPNNMEFILDPNDNRMANIFEELLDFVESFHLENVCKSVRRPTTREYGHFCAAQEKNLNPDDKNYHNKLYVINAIQAFVRRVDVEGRNHILINTSEDWWSANIINPLIEFCYFDHGLVERNVVQSTPSRNRRNRDRTMEVRVQSGNKPDFHLVDSPQLMCGEIKKDDNFMTDHKNTCKLQQEMADELEFVFNNLEKDCQRIIMNIESTGYKIQKRRVGIYIMRVLGDGVYLSGEIDNFEIPTILNDLDKLIEGIIKILRSKLRFEESIKRLNDVEATDSSSSSSVSDFPGRIIRATNHSNKHN</sequence>
<reference evidence="1 2" key="1">
    <citation type="journal article" date="2019" name="Environ. Microbiol.">
        <title>At the nexus of three kingdoms: the genome of the mycorrhizal fungus Gigaspora margarita provides insights into plant, endobacterial and fungal interactions.</title>
        <authorList>
            <person name="Venice F."/>
            <person name="Ghignone S."/>
            <person name="Salvioli di Fossalunga A."/>
            <person name="Amselem J."/>
            <person name="Novero M."/>
            <person name="Xianan X."/>
            <person name="Sedzielewska Toro K."/>
            <person name="Morin E."/>
            <person name="Lipzen A."/>
            <person name="Grigoriev I.V."/>
            <person name="Henrissat B."/>
            <person name="Martin F.M."/>
            <person name="Bonfante P."/>
        </authorList>
    </citation>
    <scope>NUCLEOTIDE SEQUENCE [LARGE SCALE GENOMIC DNA]</scope>
    <source>
        <strain evidence="1 2">BEG34</strain>
    </source>
</reference>
<dbReference type="AlphaFoldDB" id="A0A8H4AH79"/>
<keyword evidence="2" id="KW-1185">Reference proteome</keyword>
<proteinExistence type="predicted"/>
<accession>A0A8H4AH79</accession>